<keyword evidence="2" id="KW-1185">Reference proteome</keyword>
<dbReference type="AlphaFoldDB" id="A0AAD3HGB6"/>
<sequence>MNISTFQGNLDFIKSLYLLKEWNDEKCRNEILEALEEANAKIKKALGRSMHRLGWRKHKPSIEAVEKVANKFPSTLSFPNGSGSIPIQSAATTCDGYEYVPILAKEGVKHKVGGEDARGGLLMLVPYENLGWNTLQWFVNVSDDDEFDTKKVHVLKELRKLDLLVKVDIQEQKLFLYCCSNMNKLRFEYLANWDPDALIETRTNRNVRLTHCKLSEENLLLILKAGFQYHPHIGGLLFVKDDEGNTAFDALCNGKGTANIMSLLHQILSTKRDYPILHHVLVKAPQHRELFMSKFPWAYHLKDHNGRALHQAVLAAGPDVMNANKQLFASLSDEQIQEKDPMTTLFPFAAMAVGEHADLDQCFYLLRRHPSVLEKRSRVSVSRSSKKRKIREIED</sequence>
<evidence type="ECO:0000313" key="1">
    <source>
        <dbReference type="EMBL" id="GFH61983.1"/>
    </source>
</evidence>
<evidence type="ECO:0000313" key="2">
    <source>
        <dbReference type="Proteomes" id="UP001054902"/>
    </source>
</evidence>
<organism evidence="1 2">
    <name type="scientific">Chaetoceros tenuissimus</name>
    <dbReference type="NCBI Taxonomy" id="426638"/>
    <lineage>
        <taxon>Eukaryota</taxon>
        <taxon>Sar</taxon>
        <taxon>Stramenopiles</taxon>
        <taxon>Ochrophyta</taxon>
        <taxon>Bacillariophyta</taxon>
        <taxon>Coscinodiscophyceae</taxon>
        <taxon>Chaetocerotophycidae</taxon>
        <taxon>Chaetocerotales</taxon>
        <taxon>Chaetocerotaceae</taxon>
        <taxon>Chaetoceros</taxon>
    </lineage>
</organism>
<dbReference type="Proteomes" id="UP001054902">
    <property type="component" value="Unassembled WGS sequence"/>
</dbReference>
<accession>A0AAD3HGB6</accession>
<dbReference type="EMBL" id="BLLK01000075">
    <property type="protein sequence ID" value="GFH61983.1"/>
    <property type="molecule type" value="Genomic_DNA"/>
</dbReference>
<proteinExistence type="predicted"/>
<protein>
    <submittedName>
        <fullName evidence="1">Uncharacterized protein</fullName>
    </submittedName>
</protein>
<gene>
    <name evidence="1" type="ORF">CTEN210_18459</name>
</gene>
<name>A0AAD3HGB6_9STRA</name>
<reference evidence="1 2" key="1">
    <citation type="journal article" date="2021" name="Sci. Rep.">
        <title>The genome of the diatom Chaetoceros tenuissimus carries an ancient integrated fragment of an extant virus.</title>
        <authorList>
            <person name="Hongo Y."/>
            <person name="Kimura K."/>
            <person name="Takaki Y."/>
            <person name="Yoshida Y."/>
            <person name="Baba S."/>
            <person name="Kobayashi G."/>
            <person name="Nagasaki K."/>
            <person name="Hano T."/>
            <person name="Tomaru Y."/>
        </authorList>
    </citation>
    <scope>NUCLEOTIDE SEQUENCE [LARGE SCALE GENOMIC DNA]</scope>
    <source>
        <strain evidence="1 2">NIES-3715</strain>
    </source>
</reference>
<comment type="caution">
    <text evidence="1">The sequence shown here is derived from an EMBL/GenBank/DDBJ whole genome shotgun (WGS) entry which is preliminary data.</text>
</comment>